<evidence type="ECO:0000256" key="4">
    <source>
        <dbReference type="SAM" id="Phobius"/>
    </source>
</evidence>
<keyword evidence="10" id="KW-1185">Reference proteome</keyword>
<keyword evidence="4" id="KW-1133">Transmembrane helix</keyword>
<dbReference type="Proteomes" id="UP000280296">
    <property type="component" value="Unassembled WGS sequence"/>
</dbReference>
<evidence type="ECO:0000256" key="3">
    <source>
        <dbReference type="SAM" id="MobiDB-lite"/>
    </source>
</evidence>
<proteinExistence type="inferred from homology"/>
<dbReference type="InterPro" id="IPR045800">
    <property type="entry name" value="HMBD"/>
</dbReference>
<dbReference type="SUPFAM" id="SSF111369">
    <property type="entry name" value="HlyD-like secretion proteins"/>
    <property type="match status" value="1"/>
</dbReference>
<feature type="region of interest" description="Disordered" evidence="3">
    <location>
        <begin position="1"/>
        <end position="23"/>
    </location>
</feature>
<keyword evidence="4" id="KW-0472">Membrane</keyword>
<keyword evidence="4" id="KW-0812">Transmembrane</keyword>
<feature type="compositionally biased region" description="Low complexity" evidence="3">
    <location>
        <begin position="1"/>
        <end position="11"/>
    </location>
</feature>
<evidence type="ECO:0000313" key="9">
    <source>
        <dbReference type="EMBL" id="RUL83570.1"/>
    </source>
</evidence>
<dbReference type="InterPro" id="IPR058792">
    <property type="entry name" value="Beta-barrel_RND_2"/>
</dbReference>
<dbReference type="AlphaFoldDB" id="A0A432ME94"/>
<feature type="domain" description="CzcB-like C-terminal circularly permuted SH3-like" evidence="8">
    <location>
        <begin position="473"/>
        <end position="532"/>
    </location>
</feature>
<feature type="transmembrane region" description="Helical" evidence="4">
    <location>
        <begin position="41"/>
        <end position="59"/>
    </location>
</feature>
<dbReference type="GO" id="GO:0015679">
    <property type="term" value="P:plasma membrane copper ion transport"/>
    <property type="evidence" value="ECO:0007669"/>
    <property type="project" value="TreeGrafter"/>
</dbReference>
<dbReference type="Pfam" id="PF25975">
    <property type="entry name" value="CzcB_C"/>
    <property type="match status" value="1"/>
</dbReference>
<dbReference type="InterPro" id="IPR058649">
    <property type="entry name" value="CzcB_C"/>
</dbReference>
<dbReference type="Pfam" id="PF25954">
    <property type="entry name" value="Beta-barrel_RND_2"/>
    <property type="match status" value="1"/>
</dbReference>
<gene>
    <name evidence="9" type="ORF">TsocGM_21945</name>
</gene>
<dbReference type="GO" id="GO:0030288">
    <property type="term" value="C:outer membrane-bounded periplasmic space"/>
    <property type="evidence" value="ECO:0007669"/>
    <property type="project" value="TreeGrafter"/>
</dbReference>
<sequence>MSSHDPSGAPAPAVPPAPGEAGQVPLSRRQKIHMVVKVVELRLRFIALMAATALVFAYWDTLWNYYDKWTRPPGEQVAAAPDTEYYCPMHPSVVRDEPGIPCPICGMPLSKRKKGEVEALPEGVTARVQLAPFRIAQAGIRTAEVAYEPLAETVTTVGYVAFDERRLARISSKVKGMSRVEALHVNFTGTPVEAGQPLAELYSPELYQAVRELLLAQRSAQERPRVQTAVGRSALGDPDELVRLSKEKLRLWGITPGQIDRILREGQADFKLPILAPIGGVVVRKNVVEGQYVAEGEAMFEVADLGHVWIRAKVYEDQLALVRVGQQVEATVDAFPGETFTGTVAFVDPVLDPATRTVDVRYDLPNPDGRLRPGMYATVTLKTPVAETPAFRARLASARPAEDLSGRASLTVAEQETCLVTNAKLGSMGEPLPIEVEGKKLWICCAGCEGPLKAKPATYLAKLAPPPRDGVLSVPESAVIDTGTRTVVYVEAEPGVFEGREVVLGPPSAGRYPVLEGLAPGEQVAAAGAFLIDAETRLNPAAGAAYFGGSGTPRAEEAPPRTAASSGNDTHRH</sequence>
<feature type="domain" description="CusB-like beta-barrel" evidence="7">
    <location>
        <begin position="308"/>
        <end position="383"/>
    </location>
</feature>
<accession>A0A432ME94</accession>
<reference evidence="9 10" key="1">
    <citation type="submission" date="2018-12" db="EMBL/GenBank/DDBJ databases">
        <authorList>
            <person name="Toschakov S.V."/>
        </authorList>
    </citation>
    <scope>NUCLEOTIDE SEQUENCE [LARGE SCALE GENOMIC DNA]</scope>
    <source>
        <strain evidence="9 10">GM2012</strain>
    </source>
</reference>
<reference evidence="9 10" key="2">
    <citation type="submission" date="2019-01" db="EMBL/GenBank/DDBJ databases">
        <title>Tautonia sociabilis, a novel thermotolerant planctomycete of Isosphaeraceae family, isolated from a 4000 m deep subterranean habitat.</title>
        <authorList>
            <person name="Kovaleva O.L."/>
            <person name="Elcheninov A.G."/>
            <person name="Van Heerden E."/>
            <person name="Toshchakov S.V."/>
            <person name="Novikov A."/>
            <person name="Bonch-Osmolovskaya E.A."/>
            <person name="Kublanov I.V."/>
        </authorList>
    </citation>
    <scope>NUCLEOTIDE SEQUENCE [LARGE SCALE GENOMIC DNA]</scope>
    <source>
        <strain evidence="9 10">GM2012</strain>
    </source>
</reference>
<organism evidence="9 10">
    <name type="scientific">Tautonia sociabilis</name>
    <dbReference type="NCBI Taxonomy" id="2080755"/>
    <lineage>
        <taxon>Bacteria</taxon>
        <taxon>Pseudomonadati</taxon>
        <taxon>Planctomycetota</taxon>
        <taxon>Planctomycetia</taxon>
        <taxon>Isosphaerales</taxon>
        <taxon>Isosphaeraceae</taxon>
        <taxon>Tautonia</taxon>
    </lineage>
</organism>
<feature type="domain" description="CusB-like barrel-sandwich hybrid" evidence="6">
    <location>
        <begin position="171"/>
        <end position="303"/>
    </location>
</feature>
<protein>
    <submittedName>
        <fullName evidence="9">Efflux RND transporter periplasmic adaptor subunit</fullName>
    </submittedName>
</protein>
<dbReference type="InterPro" id="IPR051909">
    <property type="entry name" value="MFP_Cation_Efflux"/>
</dbReference>
<evidence type="ECO:0000256" key="2">
    <source>
        <dbReference type="ARBA" id="ARBA00022448"/>
    </source>
</evidence>
<dbReference type="GO" id="GO:0046914">
    <property type="term" value="F:transition metal ion binding"/>
    <property type="evidence" value="ECO:0007669"/>
    <property type="project" value="TreeGrafter"/>
</dbReference>
<dbReference type="OrthoDB" id="9806939at2"/>
<name>A0A432ME94_9BACT</name>
<evidence type="ECO:0000259" key="8">
    <source>
        <dbReference type="Pfam" id="PF25975"/>
    </source>
</evidence>
<dbReference type="Pfam" id="PF19335">
    <property type="entry name" value="HMBD"/>
    <property type="match status" value="1"/>
</dbReference>
<dbReference type="Gene3D" id="2.40.30.170">
    <property type="match status" value="1"/>
</dbReference>
<dbReference type="PANTHER" id="PTHR30097:SF15">
    <property type="entry name" value="CATION EFFLUX SYSTEM PROTEIN CUSB"/>
    <property type="match status" value="1"/>
</dbReference>
<comment type="caution">
    <text evidence="9">The sequence shown here is derived from an EMBL/GenBank/DDBJ whole genome shotgun (WGS) entry which is preliminary data.</text>
</comment>
<feature type="region of interest" description="Disordered" evidence="3">
    <location>
        <begin position="542"/>
        <end position="573"/>
    </location>
</feature>
<comment type="similarity">
    <text evidence="1">Belongs to the membrane fusion protein (MFP) (TC 8.A.1) family.</text>
</comment>
<evidence type="ECO:0000259" key="7">
    <source>
        <dbReference type="Pfam" id="PF25954"/>
    </source>
</evidence>
<keyword evidence="2" id="KW-0813">Transport</keyword>
<evidence type="ECO:0000256" key="1">
    <source>
        <dbReference type="ARBA" id="ARBA00009477"/>
    </source>
</evidence>
<dbReference type="EMBL" id="RYZH01000058">
    <property type="protein sequence ID" value="RUL83570.1"/>
    <property type="molecule type" value="Genomic_DNA"/>
</dbReference>
<evidence type="ECO:0000313" key="10">
    <source>
        <dbReference type="Proteomes" id="UP000280296"/>
    </source>
</evidence>
<dbReference type="Gene3D" id="2.40.420.20">
    <property type="match status" value="1"/>
</dbReference>
<feature type="domain" description="Heavy metal binding" evidence="5">
    <location>
        <begin position="85"/>
        <end position="109"/>
    </location>
</feature>
<dbReference type="GO" id="GO:0060003">
    <property type="term" value="P:copper ion export"/>
    <property type="evidence" value="ECO:0007669"/>
    <property type="project" value="TreeGrafter"/>
</dbReference>
<dbReference type="Pfam" id="PF25919">
    <property type="entry name" value="BSH_CusB"/>
    <property type="match status" value="1"/>
</dbReference>
<evidence type="ECO:0000259" key="5">
    <source>
        <dbReference type="Pfam" id="PF19335"/>
    </source>
</evidence>
<evidence type="ECO:0000259" key="6">
    <source>
        <dbReference type="Pfam" id="PF25919"/>
    </source>
</evidence>
<dbReference type="PANTHER" id="PTHR30097">
    <property type="entry name" value="CATION EFFLUX SYSTEM PROTEIN CUSB"/>
    <property type="match status" value="1"/>
</dbReference>
<dbReference type="InterPro" id="IPR058790">
    <property type="entry name" value="BSH_CusB"/>
</dbReference>
<dbReference type="FunFam" id="2.40.30.170:FF:000010">
    <property type="entry name" value="Efflux RND transporter periplasmic adaptor subunit"/>
    <property type="match status" value="1"/>
</dbReference>